<protein>
    <recommendedName>
        <fullName evidence="3">Acetoacetate decarboxylase</fullName>
    </recommendedName>
</protein>
<dbReference type="RefSeq" id="WP_380696807.1">
    <property type="nucleotide sequence ID" value="NZ_JBHRYR010000003.1"/>
</dbReference>
<comment type="caution">
    <text evidence="1">The sequence shown here is derived from an EMBL/GenBank/DDBJ whole genome shotgun (WGS) entry which is preliminary data.</text>
</comment>
<dbReference type="Gene3D" id="2.40.400.10">
    <property type="entry name" value="Acetoacetate decarboxylase-like"/>
    <property type="match status" value="1"/>
</dbReference>
<evidence type="ECO:0008006" key="3">
    <source>
        <dbReference type="Google" id="ProtNLM"/>
    </source>
</evidence>
<dbReference type="Proteomes" id="UP001595617">
    <property type="component" value="Unassembled WGS sequence"/>
</dbReference>
<dbReference type="EMBL" id="JBHRYR010000003">
    <property type="protein sequence ID" value="MFC3853549.1"/>
    <property type="molecule type" value="Genomic_DNA"/>
</dbReference>
<keyword evidence="2" id="KW-1185">Reference proteome</keyword>
<sequence length="313" mass="35260">MKNTTPYARFPGEVIAAPPCKMFNANMYGFFLQGDYDRIQAYLDQTVNLAAPGTDTFKALTSYCMLTFTDIEKITAVTEPYASQGWFQETDVIIWIPVAQMRGTSIIHIFWYPGFICVNNVYALVNGRETWGFNKYLCQCDMPAIGGSPDFFNITVDAFKAFSPDTQLLPTELFQVASKGAVQEKPLSGIKDLVQAGFHVLKDQPNGLHLDWRLLLQLIEGLLHPQVDQLLFKQFPDGEDKNAVYQQVLHSPSVVQKVHSIKLYTHAFEFVLNKVDMFPLDTMFGIQVGSQQPLLSFNVLFDFNQDAAFVVAP</sequence>
<dbReference type="SUPFAM" id="SSF160104">
    <property type="entry name" value="Acetoacetate decarboxylase-like"/>
    <property type="match status" value="1"/>
</dbReference>
<gene>
    <name evidence="1" type="ORF">ACFOOG_11950</name>
</gene>
<dbReference type="InterPro" id="IPR023375">
    <property type="entry name" value="ADC_dom_sf"/>
</dbReference>
<name>A0ABV7ZZP7_9GAMM</name>
<evidence type="ECO:0000313" key="1">
    <source>
        <dbReference type="EMBL" id="MFC3853549.1"/>
    </source>
</evidence>
<reference evidence="2" key="1">
    <citation type="journal article" date="2019" name="Int. J. Syst. Evol. Microbiol.">
        <title>The Global Catalogue of Microorganisms (GCM) 10K type strain sequencing project: providing services to taxonomists for standard genome sequencing and annotation.</title>
        <authorList>
            <consortium name="The Broad Institute Genomics Platform"/>
            <consortium name="The Broad Institute Genome Sequencing Center for Infectious Disease"/>
            <person name="Wu L."/>
            <person name="Ma J."/>
        </authorList>
    </citation>
    <scope>NUCLEOTIDE SEQUENCE [LARGE SCALE GENOMIC DNA]</scope>
    <source>
        <strain evidence="2">IBRC 10765</strain>
    </source>
</reference>
<accession>A0ABV7ZZP7</accession>
<evidence type="ECO:0000313" key="2">
    <source>
        <dbReference type="Proteomes" id="UP001595617"/>
    </source>
</evidence>
<proteinExistence type="predicted"/>
<organism evidence="1 2">
    <name type="scientific">Saccharospirillum mangrovi</name>
    <dbReference type="NCBI Taxonomy" id="2161747"/>
    <lineage>
        <taxon>Bacteria</taxon>
        <taxon>Pseudomonadati</taxon>
        <taxon>Pseudomonadota</taxon>
        <taxon>Gammaproteobacteria</taxon>
        <taxon>Oceanospirillales</taxon>
        <taxon>Saccharospirillaceae</taxon>
        <taxon>Saccharospirillum</taxon>
    </lineage>
</organism>